<dbReference type="InParanoid" id="A0A165IW93"/>
<feature type="domain" description="DUF6532" evidence="2">
    <location>
        <begin position="295"/>
        <end position="386"/>
    </location>
</feature>
<keyword evidence="4" id="KW-1185">Reference proteome</keyword>
<feature type="compositionally biased region" description="Polar residues" evidence="1">
    <location>
        <begin position="74"/>
        <end position="85"/>
    </location>
</feature>
<evidence type="ECO:0000259" key="2">
    <source>
        <dbReference type="Pfam" id="PF20149"/>
    </source>
</evidence>
<dbReference type="AlphaFoldDB" id="A0A165IW93"/>
<feature type="compositionally biased region" description="Basic residues" evidence="1">
    <location>
        <begin position="167"/>
        <end position="176"/>
    </location>
</feature>
<feature type="compositionally biased region" description="Basic and acidic residues" evidence="1">
    <location>
        <begin position="123"/>
        <end position="140"/>
    </location>
</feature>
<dbReference type="EMBL" id="KV423926">
    <property type="protein sequence ID" value="KZT61061.1"/>
    <property type="molecule type" value="Genomic_DNA"/>
</dbReference>
<accession>A0A165IW93</accession>
<feature type="compositionally biased region" description="Basic and acidic residues" evidence="1">
    <location>
        <begin position="195"/>
        <end position="204"/>
    </location>
</feature>
<gene>
    <name evidence="3" type="ORF">CALCODRAFT_506479</name>
</gene>
<name>A0A165IW93_9BASI</name>
<proteinExistence type="predicted"/>
<protein>
    <recommendedName>
        <fullName evidence="2">DUF6532 domain-containing protein</fullName>
    </recommendedName>
</protein>
<organism evidence="3 4">
    <name type="scientific">Calocera cornea HHB12733</name>
    <dbReference type="NCBI Taxonomy" id="1353952"/>
    <lineage>
        <taxon>Eukaryota</taxon>
        <taxon>Fungi</taxon>
        <taxon>Dikarya</taxon>
        <taxon>Basidiomycota</taxon>
        <taxon>Agaricomycotina</taxon>
        <taxon>Dacrymycetes</taxon>
        <taxon>Dacrymycetales</taxon>
        <taxon>Dacrymycetaceae</taxon>
        <taxon>Calocera</taxon>
    </lineage>
</organism>
<evidence type="ECO:0000313" key="3">
    <source>
        <dbReference type="EMBL" id="KZT61061.1"/>
    </source>
</evidence>
<sequence>MHVKSSKGVVTCNDDQESINYEDQAATRRSMTRLKRVAERSAQPQTSARRRPARFQTSREGVIPRNDDQILRESVSSTTEENQGVRTGKGSDPEHILFGDSASSIRISSLDIESDEWTDTDEVECRPIDRRRPVPSDGHRPAPRRGRGAKGLPTVHWHDETISPQCRPHKNSHSRRGVSQASYSGDNLKYRGLAGRKDAMTGDDGREDEPEDGPAQGPGPTQCDERYQRTAGVRSNHGNVKLPAAVPKGASSSSRMTDEFARLQFEVLTPKIVKTSSSTRRSTTRGVALAGCKGAQWARKAFKAACLDMGLEEHYFKDRFLRDSSYACQIQDIILQREAQLRGEVKTVAAELLLEHYKLPLSRGQDAIADAIEQFTTDSLFVYADHWCSISECEATEWCFKVSSERDSALSLH</sequence>
<feature type="region of interest" description="Disordered" evidence="1">
    <location>
        <begin position="1"/>
        <end position="100"/>
    </location>
</feature>
<dbReference type="InterPro" id="IPR045341">
    <property type="entry name" value="DUF6532"/>
</dbReference>
<feature type="region of interest" description="Disordered" evidence="1">
    <location>
        <begin position="116"/>
        <end position="253"/>
    </location>
</feature>
<evidence type="ECO:0000256" key="1">
    <source>
        <dbReference type="SAM" id="MobiDB-lite"/>
    </source>
</evidence>
<dbReference type="Pfam" id="PF20149">
    <property type="entry name" value="DUF6532"/>
    <property type="match status" value="1"/>
</dbReference>
<evidence type="ECO:0000313" key="4">
    <source>
        <dbReference type="Proteomes" id="UP000076842"/>
    </source>
</evidence>
<dbReference type="Proteomes" id="UP000076842">
    <property type="component" value="Unassembled WGS sequence"/>
</dbReference>
<reference evidence="3 4" key="1">
    <citation type="journal article" date="2016" name="Mol. Biol. Evol.">
        <title>Comparative Genomics of Early-Diverging Mushroom-Forming Fungi Provides Insights into the Origins of Lignocellulose Decay Capabilities.</title>
        <authorList>
            <person name="Nagy L.G."/>
            <person name="Riley R."/>
            <person name="Tritt A."/>
            <person name="Adam C."/>
            <person name="Daum C."/>
            <person name="Floudas D."/>
            <person name="Sun H."/>
            <person name="Yadav J.S."/>
            <person name="Pangilinan J."/>
            <person name="Larsson K.H."/>
            <person name="Matsuura K."/>
            <person name="Barry K."/>
            <person name="Labutti K."/>
            <person name="Kuo R."/>
            <person name="Ohm R.A."/>
            <person name="Bhattacharya S.S."/>
            <person name="Shirouzu T."/>
            <person name="Yoshinaga Y."/>
            <person name="Martin F.M."/>
            <person name="Grigoriev I.V."/>
            <person name="Hibbett D.S."/>
        </authorList>
    </citation>
    <scope>NUCLEOTIDE SEQUENCE [LARGE SCALE GENOMIC DNA]</scope>
    <source>
        <strain evidence="3 4">HHB12733</strain>
    </source>
</reference>